<dbReference type="InterPro" id="IPR029016">
    <property type="entry name" value="GAF-like_dom_sf"/>
</dbReference>
<proteinExistence type="predicted"/>
<accession>A0A916TBA1</accession>
<evidence type="ECO:0000313" key="1">
    <source>
        <dbReference type="EMBL" id="GGB37084.1"/>
    </source>
</evidence>
<dbReference type="Gene3D" id="3.30.450.40">
    <property type="match status" value="1"/>
</dbReference>
<organism evidence="1 2">
    <name type="scientific">Gordonia jinhuaensis</name>
    <dbReference type="NCBI Taxonomy" id="1517702"/>
    <lineage>
        <taxon>Bacteria</taxon>
        <taxon>Bacillati</taxon>
        <taxon>Actinomycetota</taxon>
        <taxon>Actinomycetes</taxon>
        <taxon>Mycobacteriales</taxon>
        <taxon>Gordoniaceae</taxon>
        <taxon>Gordonia</taxon>
    </lineage>
</organism>
<reference evidence="1" key="1">
    <citation type="journal article" date="2014" name="Int. J. Syst. Evol. Microbiol.">
        <title>Complete genome sequence of Corynebacterium casei LMG S-19264T (=DSM 44701T), isolated from a smear-ripened cheese.</title>
        <authorList>
            <consortium name="US DOE Joint Genome Institute (JGI-PGF)"/>
            <person name="Walter F."/>
            <person name="Albersmeier A."/>
            <person name="Kalinowski J."/>
            <person name="Ruckert C."/>
        </authorList>
    </citation>
    <scope>NUCLEOTIDE SEQUENCE</scope>
    <source>
        <strain evidence="1">CGMCC 1.12827</strain>
    </source>
</reference>
<keyword evidence="2" id="KW-1185">Reference proteome</keyword>
<dbReference type="EMBL" id="BMGC01000019">
    <property type="protein sequence ID" value="GGB37084.1"/>
    <property type="molecule type" value="Genomic_DNA"/>
</dbReference>
<comment type="caution">
    <text evidence="1">The sequence shown here is derived from an EMBL/GenBank/DDBJ whole genome shotgun (WGS) entry which is preliminary data.</text>
</comment>
<evidence type="ECO:0000313" key="2">
    <source>
        <dbReference type="Proteomes" id="UP000621454"/>
    </source>
</evidence>
<name>A0A916TBA1_9ACTN</name>
<dbReference type="Proteomes" id="UP000621454">
    <property type="component" value="Unassembled WGS sequence"/>
</dbReference>
<dbReference type="AlphaFoldDB" id="A0A916TBA1"/>
<reference evidence="1" key="2">
    <citation type="submission" date="2020-09" db="EMBL/GenBank/DDBJ databases">
        <authorList>
            <person name="Sun Q."/>
            <person name="Zhou Y."/>
        </authorList>
    </citation>
    <scope>NUCLEOTIDE SEQUENCE</scope>
    <source>
        <strain evidence="1">CGMCC 1.12827</strain>
    </source>
</reference>
<dbReference type="RefSeq" id="WP_188587031.1">
    <property type="nucleotide sequence ID" value="NZ_BMGC01000019.1"/>
</dbReference>
<sequence>MADTTALGHDEVSGDDRVRAAYERVRADGDAPGADGSAVRSLVWDSWRRSLRSGADPHASKALGGQSLTDTEFAQYRAHHPMTSVRPVVQSLLLDDIADSGVVLALTDEVGRLLWIEGDSGARRRAERINFVEGSLWSEEIVGTNAPGVALALDQSVQIRGPEHFAEPVQKWSCAAAPVHDPATGHVIGVVDVTGGREVSAPFALSAVRLAVTAVENELRSHAIDLARLDSRRPHLSVLGGGLRWTSRAGSTALSRRHAEILLLLSHFREGLSTEALALALAEDGVDPVTVRAEISRLRRDLGTELIGSRPYRLATAIDSDVDELTESIRRRELVDAIGRFGNGGLLATSTAPGVVEMFEEIREDLRSAVIASADANALRLWTESPHGRDDVTAWHRLGSVLPQGHPERALVGGRIRVLDRRFGV</sequence>
<gene>
    <name evidence="1" type="ORF">GCM10011489_26150</name>
</gene>
<protein>
    <submittedName>
        <fullName evidence="1">Transcriptional regulator</fullName>
    </submittedName>
</protein>